<sequence>MTPTLSSPGTVVTRPAYLAHIVLQTQPANFQAMVSFYKTFLNATASHENEFISFLTYDSEHHRIAIISTPGVGPKAAGSSGLRHFAFTFRTLEELALAYLQRKSNGIVPHWCVNHGPTTSMYYHDPDGNEVETQVDNFDSADEANEYMRTEAFKTNPIGAEFEPEELVRRLQAGEDEREIKKRADVGPRGMEAIRPI</sequence>
<feature type="domain" description="VOC" evidence="1">
    <location>
        <begin position="17"/>
        <end position="136"/>
    </location>
</feature>
<accession>A0A5N5DFG7</accession>
<name>A0A5N5DFG7_9PEZI</name>
<dbReference type="Proteomes" id="UP000325902">
    <property type="component" value="Unassembled WGS sequence"/>
</dbReference>
<dbReference type="AlphaFoldDB" id="A0A5N5DFG7"/>
<dbReference type="EMBL" id="VCHE01000024">
    <property type="protein sequence ID" value="KAB2576397.1"/>
    <property type="molecule type" value="Genomic_DNA"/>
</dbReference>
<protein>
    <submittedName>
        <fullName evidence="2">Biphenyl-2,3-diol 1,2-dioxygenase 2</fullName>
    </submittedName>
    <submittedName>
        <fullName evidence="3">Glyoxalase bleomycin resistance protein dioxygenase protein</fullName>
    </submittedName>
</protein>
<dbReference type="EMBL" id="MDYX01000024">
    <property type="protein sequence ID" value="KAF9629269.1"/>
    <property type="molecule type" value="Genomic_DNA"/>
</dbReference>
<evidence type="ECO:0000313" key="4">
    <source>
        <dbReference type="Proteomes" id="UP000325902"/>
    </source>
</evidence>
<keyword evidence="4" id="KW-1185">Reference proteome</keyword>
<dbReference type="InterPro" id="IPR029068">
    <property type="entry name" value="Glyas_Bleomycin-R_OHBP_Dase"/>
</dbReference>
<keyword evidence="2" id="KW-0223">Dioxygenase</keyword>
<dbReference type="Gene3D" id="3.10.180.10">
    <property type="entry name" value="2,3-Dihydroxybiphenyl 1,2-Dioxygenase, domain 1"/>
    <property type="match status" value="1"/>
</dbReference>
<gene>
    <name evidence="2" type="primary">bphC2_0</name>
    <name evidence="3" type="ORF">BFW01_g10472</name>
    <name evidence="2" type="ORF">DBV05_g4917</name>
</gene>
<organism evidence="2 4">
    <name type="scientific">Lasiodiplodia theobromae</name>
    <dbReference type="NCBI Taxonomy" id="45133"/>
    <lineage>
        <taxon>Eukaryota</taxon>
        <taxon>Fungi</taxon>
        <taxon>Dikarya</taxon>
        <taxon>Ascomycota</taxon>
        <taxon>Pezizomycotina</taxon>
        <taxon>Dothideomycetes</taxon>
        <taxon>Dothideomycetes incertae sedis</taxon>
        <taxon>Botryosphaeriales</taxon>
        <taxon>Botryosphaeriaceae</taxon>
        <taxon>Lasiodiplodia</taxon>
    </lineage>
</organism>
<reference evidence="3" key="1">
    <citation type="submission" date="2016-08" db="EMBL/GenBank/DDBJ databases">
        <authorList>
            <person name="Yan J."/>
        </authorList>
    </citation>
    <scope>NUCLEOTIDE SEQUENCE</scope>
    <source>
        <strain evidence="3">CSS-01s</strain>
    </source>
</reference>
<reference evidence="3" key="2">
    <citation type="journal article" date="2018" name="DNA Res.">
        <title>Comparative genome and transcriptome analyses reveal adaptations to opportunistic infections in woody plant degrading pathogens of Botryosphaeriaceae.</title>
        <authorList>
            <person name="Yan J.Y."/>
            <person name="Zhao W.S."/>
            <person name="Chen Z."/>
            <person name="Xing Q.K."/>
            <person name="Zhang W."/>
            <person name="Chethana K.W.T."/>
            <person name="Xue M.F."/>
            <person name="Xu J.P."/>
            <person name="Phillips A.J.L."/>
            <person name="Wang Y."/>
            <person name="Liu J.H."/>
            <person name="Liu M."/>
            <person name="Zhou Y."/>
            <person name="Jayawardena R.S."/>
            <person name="Manawasinghe I.S."/>
            <person name="Huang J.B."/>
            <person name="Qiao G.H."/>
            <person name="Fu C.Y."/>
            <person name="Guo F.F."/>
            <person name="Dissanayake A.J."/>
            <person name="Peng Y.L."/>
            <person name="Hyde K.D."/>
            <person name="Li X.H."/>
        </authorList>
    </citation>
    <scope>NUCLEOTIDE SEQUENCE</scope>
    <source>
        <strain evidence="3">CSS-01s</strain>
    </source>
</reference>
<dbReference type="InterPro" id="IPR004360">
    <property type="entry name" value="Glyas_Fos-R_dOase_dom"/>
</dbReference>
<dbReference type="PROSITE" id="PS51819">
    <property type="entry name" value="VOC"/>
    <property type="match status" value="1"/>
</dbReference>
<dbReference type="OrthoDB" id="5371818at2759"/>
<dbReference type="SUPFAM" id="SSF54593">
    <property type="entry name" value="Glyoxalase/Bleomycin resistance protein/Dihydroxybiphenyl dioxygenase"/>
    <property type="match status" value="1"/>
</dbReference>
<evidence type="ECO:0000313" key="3">
    <source>
        <dbReference type="EMBL" id="KAF9629269.1"/>
    </source>
</evidence>
<evidence type="ECO:0000313" key="2">
    <source>
        <dbReference type="EMBL" id="KAB2576397.1"/>
    </source>
</evidence>
<proteinExistence type="predicted"/>
<comment type="caution">
    <text evidence="2">The sequence shown here is derived from an EMBL/GenBank/DDBJ whole genome shotgun (WGS) entry which is preliminary data.</text>
</comment>
<evidence type="ECO:0000259" key="1">
    <source>
        <dbReference type="PROSITE" id="PS51819"/>
    </source>
</evidence>
<dbReference type="Pfam" id="PF00903">
    <property type="entry name" value="Glyoxalase"/>
    <property type="match status" value="1"/>
</dbReference>
<dbReference type="GO" id="GO:0051213">
    <property type="term" value="F:dioxygenase activity"/>
    <property type="evidence" value="ECO:0007669"/>
    <property type="project" value="UniProtKB-KW"/>
</dbReference>
<dbReference type="Proteomes" id="UP000627934">
    <property type="component" value="Unassembled WGS sequence"/>
</dbReference>
<keyword evidence="2" id="KW-0560">Oxidoreductase</keyword>
<reference evidence="2 4" key="3">
    <citation type="journal article" date="2019" name="Sci. Rep.">
        <title>A multi-omics analysis of the grapevine pathogen Lasiodiplodia theobromae reveals that temperature affects the expression of virulence- and pathogenicity-related genes.</title>
        <authorList>
            <person name="Felix C."/>
            <person name="Meneses R."/>
            <person name="Goncalves M.F.M."/>
            <person name="Tilleman L."/>
            <person name="Duarte A.S."/>
            <person name="Jorrin-Novo J.V."/>
            <person name="Van de Peer Y."/>
            <person name="Deforce D."/>
            <person name="Van Nieuwerburgh F."/>
            <person name="Esteves A.C."/>
            <person name="Alves A."/>
        </authorList>
    </citation>
    <scope>NUCLEOTIDE SEQUENCE [LARGE SCALE GENOMIC DNA]</scope>
    <source>
        <strain evidence="2 4">LA-SOL3</strain>
    </source>
</reference>
<dbReference type="InterPro" id="IPR037523">
    <property type="entry name" value="VOC_core"/>
</dbReference>